<keyword evidence="5 8" id="KW-0963">Cytoplasm</keyword>
<comment type="subcellular location">
    <subcellularLocation>
        <location evidence="2 8">Cytoplasm</location>
    </subcellularLocation>
</comment>
<protein>
    <recommendedName>
        <fullName evidence="8 10">Proline iminopeptidase</fullName>
        <shortName evidence="8">PIP</shortName>
        <ecNumber evidence="8 10">3.4.11.5</ecNumber>
    </recommendedName>
    <alternativeName>
        <fullName evidence="8">Prolyl aminopeptidase</fullName>
    </alternativeName>
</protein>
<feature type="domain" description="AB hydrolase-1" evidence="11">
    <location>
        <begin position="35"/>
        <end position="296"/>
    </location>
</feature>
<dbReference type="InterPro" id="IPR002410">
    <property type="entry name" value="Peptidase_S33"/>
</dbReference>
<name>A0A2T0TCZ4_9PSEU</name>
<evidence type="ECO:0000256" key="10">
    <source>
        <dbReference type="RuleBase" id="RU003421"/>
    </source>
</evidence>
<evidence type="ECO:0000256" key="8">
    <source>
        <dbReference type="PIRNR" id="PIRNR006431"/>
    </source>
</evidence>
<dbReference type="EMBL" id="PVTF01000003">
    <property type="protein sequence ID" value="PRY43537.1"/>
    <property type="molecule type" value="Genomic_DNA"/>
</dbReference>
<dbReference type="SUPFAM" id="SSF53474">
    <property type="entry name" value="alpha/beta-Hydrolases"/>
    <property type="match status" value="1"/>
</dbReference>
<dbReference type="InterPro" id="IPR029058">
    <property type="entry name" value="AB_hydrolase_fold"/>
</dbReference>
<dbReference type="Pfam" id="PF00561">
    <property type="entry name" value="Abhydrolase_1"/>
    <property type="match status" value="1"/>
</dbReference>
<dbReference type="GO" id="GO:0005737">
    <property type="term" value="C:cytoplasm"/>
    <property type="evidence" value="ECO:0007669"/>
    <property type="project" value="UniProtKB-SubCell"/>
</dbReference>
<dbReference type="NCBIfam" id="TIGR01249">
    <property type="entry name" value="pro_imino_pep_1"/>
    <property type="match status" value="1"/>
</dbReference>
<evidence type="ECO:0000259" key="11">
    <source>
        <dbReference type="Pfam" id="PF00561"/>
    </source>
</evidence>
<dbReference type="EC" id="3.4.11.5" evidence="8 10"/>
<dbReference type="PRINTS" id="PR00793">
    <property type="entry name" value="PROAMNOPTASE"/>
</dbReference>
<evidence type="ECO:0000256" key="2">
    <source>
        <dbReference type="ARBA" id="ARBA00004496"/>
    </source>
</evidence>
<dbReference type="PANTHER" id="PTHR43722">
    <property type="entry name" value="PROLINE IMINOPEPTIDASE"/>
    <property type="match status" value="1"/>
</dbReference>
<feature type="active site" description="Proton donor" evidence="9">
    <location>
        <position position="296"/>
    </location>
</feature>
<comment type="catalytic activity">
    <reaction evidence="1 8 10">
        <text>Release of N-terminal proline from a peptide.</text>
        <dbReference type="EC" id="3.4.11.5"/>
    </reaction>
</comment>
<dbReference type="GO" id="GO:0006508">
    <property type="term" value="P:proteolysis"/>
    <property type="evidence" value="ECO:0007669"/>
    <property type="project" value="UniProtKB-KW"/>
</dbReference>
<dbReference type="PRINTS" id="PR00111">
    <property type="entry name" value="ABHYDROLASE"/>
</dbReference>
<keyword evidence="4 8" id="KW-0031">Aminopeptidase</keyword>
<gene>
    <name evidence="12" type="ORF">CLV43_103284</name>
</gene>
<evidence type="ECO:0000256" key="9">
    <source>
        <dbReference type="PIRSR" id="PIRSR006431-1"/>
    </source>
</evidence>
<organism evidence="12 13">
    <name type="scientific">Umezawaea tangerina</name>
    <dbReference type="NCBI Taxonomy" id="84725"/>
    <lineage>
        <taxon>Bacteria</taxon>
        <taxon>Bacillati</taxon>
        <taxon>Actinomycetota</taxon>
        <taxon>Actinomycetes</taxon>
        <taxon>Pseudonocardiales</taxon>
        <taxon>Pseudonocardiaceae</taxon>
        <taxon>Umezawaea</taxon>
    </lineage>
</organism>
<comment type="caution">
    <text evidence="12">The sequence shown here is derived from an EMBL/GenBank/DDBJ whole genome shotgun (WGS) entry which is preliminary data.</text>
</comment>
<keyword evidence="7 8" id="KW-0378">Hydrolase</keyword>
<dbReference type="Gene3D" id="3.40.50.1820">
    <property type="entry name" value="alpha/beta hydrolase"/>
    <property type="match status" value="1"/>
</dbReference>
<evidence type="ECO:0000256" key="4">
    <source>
        <dbReference type="ARBA" id="ARBA00022438"/>
    </source>
</evidence>
<evidence type="ECO:0000256" key="7">
    <source>
        <dbReference type="ARBA" id="ARBA00022801"/>
    </source>
</evidence>
<evidence type="ECO:0000256" key="5">
    <source>
        <dbReference type="ARBA" id="ARBA00022490"/>
    </source>
</evidence>
<keyword evidence="13" id="KW-1185">Reference proteome</keyword>
<feature type="active site" description="Nucleophile" evidence="9">
    <location>
        <position position="115"/>
    </location>
</feature>
<reference evidence="12 13" key="1">
    <citation type="submission" date="2018-03" db="EMBL/GenBank/DDBJ databases">
        <title>Genomic Encyclopedia of Archaeal and Bacterial Type Strains, Phase II (KMG-II): from individual species to whole genera.</title>
        <authorList>
            <person name="Goeker M."/>
        </authorList>
    </citation>
    <scope>NUCLEOTIDE SEQUENCE [LARGE SCALE GENOMIC DNA]</scope>
    <source>
        <strain evidence="12 13">DSM 44720</strain>
    </source>
</reference>
<dbReference type="PANTHER" id="PTHR43722:SF1">
    <property type="entry name" value="PROLINE IMINOPEPTIDASE"/>
    <property type="match status" value="1"/>
</dbReference>
<dbReference type="InterPro" id="IPR005944">
    <property type="entry name" value="Pro_iminopeptidase"/>
</dbReference>
<dbReference type="OrthoDB" id="9796770at2"/>
<comment type="similarity">
    <text evidence="3 8 10">Belongs to the peptidase S33 family.</text>
</comment>
<keyword evidence="6 8" id="KW-0645">Protease</keyword>
<dbReference type="GO" id="GO:0004177">
    <property type="term" value="F:aminopeptidase activity"/>
    <property type="evidence" value="ECO:0007669"/>
    <property type="project" value="UniProtKB-UniRule"/>
</dbReference>
<feature type="active site" evidence="9">
    <location>
        <position position="268"/>
    </location>
</feature>
<sequence>MKNPFPLIEPYDDGFLDVGDGNTVYWKVFGNPEGKPVVVLHGGPGGGSPKGTQRSFDPTKFRIVLFDQRGCGRSTPHAADPATDMAVNTTDHLLRDTELLREHLGVDRWLVFGGSWGSTLALAYAERFPERVTGLILVSITTSTRAETDWLYRGAAKFFPAEWAAFRSEVPADEDLLQGYLDRVSDPDPDVRARAATAWGTWEDAVLSLEISGKPNMYTDRATDDMIAMVRICAHYGVHGAWLEEGQLLRDVGKLRDIPAVLVHGQRDMSCPAETAWHLTRSWPGAELHLIADAGHRGSPDFGAAIGKAVAKFTDPD</sequence>
<evidence type="ECO:0000256" key="1">
    <source>
        <dbReference type="ARBA" id="ARBA00001585"/>
    </source>
</evidence>
<evidence type="ECO:0000313" key="13">
    <source>
        <dbReference type="Proteomes" id="UP000239494"/>
    </source>
</evidence>
<dbReference type="InterPro" id="IPR000073">
    <property type="entry name" value="AB_hydrolase_1"/>
</dbReference>
<dbReference type="RefSeq" id="WP_106187104.1">
    <property type="nucleotide sequence ID" value="NZ_PVTF01000003.1"/>
</dbReference>
<accession>A0A2T0TCZ4</accession>
<proteinExistence type="inferred from homology"/>
<dbReference type="Proteomes" id="UP000239494">
    <property type="component" value="Unassembled WGS sequence"/>
</dbReference>
<dbReference type="PIRSF" id="PIRSF006431">
    <property type="entry name" value="Pept_S33"/>
    <property type="match status" value="1"/>
</dbReference>
<evidence type="ECO:0000256" key="3">
    <source>
        <dbReference type="ARBA" id="ARBA00010088"/>
    </source>
</evidence>
<evidence type="ECO:0000313" key="12">
    <source>
        <dbReference type="EMBL" id="PRY43537.1"/>
    </source>
</evidence>
<evidence type="ECO:0000256" key="6">
    <source>
        <dbReference type="ARBA" id="ARBA00022670"/>
    </source>
</evidence>
<dbReference type="AlphaFoldDB" id="A0A2T0TCZ4"/>